<evidence type="ECO:0000256" key="2">
    <source>
        <dbReference type="ARBA" id="ARBA00012513"/>
    </source>
</evidence>
<protein>
    <recommendedName>
        <fullName evidence="2">non-specific serine/threonine protein kinase</fullName>
        <ecNumber evidence="2">2.7.11.1</ecNumber>
    </recommendedName>
</protein>
<dbReference type="Gene3D" id="2.90.10.10">
    <property type="entry name" value="Bulb-type lectin domain"/>
    <property type="match status" value="1"/>
</dbReference>
<evidence type="ECO:0000256" key="1">
    <source>
        <dbReference type="ARBA" id="ARBA00004251"/>
    </source>
</evidence>
<dbReference type="GO" id="GO:0006955">
    <property type="term" value="P:immune response"/>
    <property type="evidence" value="ECO:0000318"/>
    <property type="project" value="GO_Central"/>
</dbReference>
<feature type="domain" description="Protein kinase" evidence="24">
    <location>
        <begin position="282"/>
        <end position="582"/>
    </location>
</feature>
<evidence type="ECO:0000256" key="18">
    <source>
        <dbReference type="ARBA" id="ARBA00023180"/>
    </source>
</evidence>
<dbReference type="PANTHER" id="PTHR27002:SF932">
    <property type="entry name" value="RECEPTOR-LIKE SERINE_THREONINE-PROTEIN KINASE"/>
    <property type="match status" value="1"/>
</dbReference>
<dbReference type="Gene3D" id="3.30.200.20">
    <property type="entry name" value="Phosphorylase Kinase, domain 1"/>
    <property type="match status" value="2"/>
</dbReference>
<evidence type="ECO:0000259" key="25">
    <source>
        <dbReference type="PROSITE" id="PS50026"/>
    </source>
</evidence>
<comment type="catalytic activity">
    <reaction evidence="20">
        <text>L-seryl-[protein] + ATP = O-phospho-L-seryl-[protein] + ADP + H(+)</text>
        <dbReference type="Rhea" id="RHEA:17989"/>
        <dbReference type="Rhea" id="RHEA-COMP:9863"/>
        <dbReference type="Rhea" id="RHEA-COMP:11604"/>
        <dbReference type="ChEBI" id="CHEBI:15378"/>
        <dbReference type="ChEBI" id="CHEBI:29999"/>
        <dbReference type="ChEBI" id="CHEBI:30616"/>
        <dbReference type="ChEBI" id="CHEBI:83421"/>
        <dbReference type="ChEBI" id="CHEBI:456216"/>
        <dbReference type="EC" id="2.7.11.1"/>
    </reaction>
</comment>
<dbReference type="GO" id="GO:0005524">
    <property type="term" value="F:ATP binding"/>
    <property type="evidence" value="ECO:0007669"/>
    <property type="project" value="UniProtKB-UniRule"/>
</dbReference>
<keyword evidence="18" id="KW-0325">Glycoprotein</keyword>
<evidence type="ECO:0000256" key="8">
    <source>
        <dbReference type="ARBA" id="ARBA00022729"/>
    </source>
</evidence>
<evidence type="ECO:0000256" key="16">
    <source>
        <dbReference type="ARBA" id="ARBA00023157"/>
    </source>
</evidence>
<comment type="catalytic activity">
    <reaction evidence="19">
        <text>L-threonyl-[protein] + ATP = O-phospho-L-threonyl-[protein] + ADP + H(+)</text>
        <dbReference type="Rhea" id="RHEA:46608"/>
        <dbReference type="Rhea" id="RHEA-COMP:11060"/>
        <dbReference type="Rhea" id="RHEA-COMP:11605"/>
        <dbReference type="ChEBI" id="CHEBI:15378"/>
        <dbReference type="ChEBI" id="CHEBI:30013"/>
        <dbReference type="ChEBI" id="CHEBI:30616"/>
        <dbReference type="ChEBI" id="CHEBI:61977"/>
        <dbReference type="ChEBI" id="CHEBI:456216"/>
        <dbReference type="EC" id="2.7.11.1"/>
    </reaction>
</comment>
<dbReference type="FunFam" id="2.90.10.10:FF:000005">
    <property type="entry name" value="G-type lectin S-receptor-like serine/threonine-protein kinase"/>
    <property type="match status" value="1"/>
</dbReference>
<dbReference type="InterPro" id="IPR008271">
    <property type="entry name" value="Ser/Thr_kinase_AS"/>
</dbReference>
<dbReference type="OMA" id="TILPFMK"/>
<feature type="domain" description="EGF-like" evidence="25">
    <location>
        <begin position="804"/>
        <end position="842"/>
    </location>
</feature>
<dbReference type="SMART" id="SM00108">
    <property type="entry name" value="B_lectin"/>
    <property type="match status" value="1"/>
</dbReference>
<feature type="binding site" evidence="22">
    <location>
        <position position="310"/>
    </location>
    <ligand>
        <name>ATP</name>
        <dbReference type="ChEBI" id="CHEBI:30616"/>
    </ligand>
</feature>
<feature type="chain" id="PRO_5001569639" description="non-specific serine/threonine protein kinase" evidence="23">
    <location>
        <begin position="20"/>
        <end position="1284"/>
    </location>
</feature>
<dbReference type="Pfam" id="PF07714">
    <property type="entry name" value="PK_Tyr_Ser-Thr"/>
    <property type="match status" value="2"/>
</dbReference>
<dbReference type="InterPro" id="IPR001245">
    <property type="entry name" value="Ser-Thr/Tyr_kinase_cat_dom"/>
</dbReference>
<evidence type="ECO:0000256" key="14">
    <source>
        <dbReference type="ARBA" id="ARBA00022989"/>
    </source>
</evidence>
<dbReference type="Pfam" id="PF00954">
    <property type="entry name" value="S_locus_glycop"/>
    <property type="match status" value="1"/>
</dbReference>
<dbReference type="SUPFAM" id="SSF51110">
    <property type="entry name" value="alpha-D-mannose-specific plant lectins"/>
    <property type="match status" value="1"/>
</dbReference>
<dbReference type="PROSITE" id="PS50948">
    <property type="entry name" value="PAN"/>
    <property type="match status" value="1"/>
</dbReference>
<dbReference type="PROSITE" id="PS00108">
    <property type="entry name" value="PROTEIN_KINASE_ST"/>
    <property type="match status" value="2"/>
</dbReference>
<evidence type="ECO:0000256" key="13">
    <source>
        <dbReference type="ARBA" id="ARBA00022840"/>
    </source>
</evidence>
<evidence type="ECO:0000256" key="15">
    <source>
        <dbReference type="ARBA" id="ARBA00023136"/>
    </source>
</evidence>
<dbReference type="InterPro" id="IPR017441">
    <property type="entry name" value="Protein_kinase_ATP_BS"/>
</dbReference>
<dbReference type="GO" id="GO:0048544">
    <property type="term" value="P:recognition of pollen"/>
    <property type="evidence" value="ECO:0007669"/>
    <property type="project" value="InterPro"/>
</dbReference>
<keyword evidence="7" id="KW-0812">Transmembrane</keyword>
<dbReference type="PROSITE" id="PS51473">
    <property type="entry name" value="GNK2"/>
    <property type="match status" value="2"/>
</dbReference>
<keyword evidence="10" id="KW-0677">Repeat</keyword>
<evidence type="ECO:0000256" key="4">
    <source>
        <dbReference type="ARBA" id="ARBA00022527"/>
    </source>
</evidence>
<dbReference type="CDD" id="cd23509">
    <property type="entry name" value="Gnk2-like"/>
    <property type="match status" value="2"/>
</dbReference>
<evidence type="ECO:0000256" key="12">
    <source>
        <dbReference type="ARBA" id="ARBA00022777"/>
    </source>
</evidence>
<keyword evidence="3" id="KW-1003">Cell membrane</keyword>
<evidence type="ECO:0000256" key="5">
    <source>
        <dbReference type="ARBA" id="ARBA00022536"/>
    </source>
</evidence>
<keyword evidence="16" id="KW-1015">Disulfide bond</keyword>
<feature type="domain" description="Gnk2-homologous" evidence="28">
    <location>
        <begin position="140"/>
        <end position="246"/>
    </location>
</feature>
<proteinExistence type="predicted"/>
<dbReference type="InterPro" id="IPR001480">
    <property type="entry name" value="Bulb-type_lectin_dom"/>
</dbReference>
<evidence type="ECO:0000313" key="29">
    <source>
        <dbReference type="EMBL" id="KCW76498.1"/>
    </source>
</evidence>
<reference evidence="29" key="1">
    <citation type="submission" date="2013-07" db="EMBL/GenBank/DDBJ databases">
        <title>The genome of Eucalyptus grandis.</title>
        <authorList>
            <person name="Schmutz J."/>
            <person name="Hayes R."/>
            <person name="Myburg A."/>
            <person name="Tuskan G."/>
            <person name="Grattapaglia D."/>
            <person name="Rokhsar D.S."/>
        </authorList>
    </citation>
    <scope>NUCLEOTIDE SEQUENCE</scope>
    <source>
        <tissue evidence="29">Leaf extractions</tissue>
    </source>
</reference>
<dbReference type="Gene3D" id="3.30.430.20">
    <property type="entry name" value="Gnk2 domain, C-X8-C-X2-C motif"/>
    <property type="match status" value="2"/>
</dbReference>
<dbReference type="PANTHER" id="PTHR27002">
    <property type="entry name" value="RECEPTOR-LIKE SERINE/THREONINE-PROTEIN KINASE SD1-8"/>
    <property type="match status" value="1"/>
</dbReference>
<dbReference type="Pfam" id="PF01453">
    <property type="entry name" value="B_lectin"/>
    <property type="match status" value="1"/>
</dbReference>
<dbReference type="InterPro" id="IPR003609">
    <property type="entry name" value="Pan_app"/>
</dbReference>
<evidence type="ECO:0000256" key="17">
    <source>
        <dbReference type="ARBA" id="ARBA00023170"/>
    </source>
</evidence>
<keyword evidence="14" id="KW-1133">Transmembrane helix</keyword>
<dbReference type="FunFam" id="3.30.200.20:FF:000330">
    <property type="entry name" value="G-type lectin S-receptor-like serine/threonine-protein kinase At4g03230"/>
    <property type="match status" value="2"/>
</dbReference>
<keyword evidence="6" id="KW-0808">Transferase</keyword>
<dbReference type="GO" id="GO:0005886">
    <property type="term" value="C:plasma membrane"/>
    <property type="evidence" value="ECO:0000318"/>
    <property type="project" value="GO_Central"/>
</dbReference>
<feature type="binding site" evidence="22">
    <location>
        <position position="995"/>
    </location>
    <ligand>
        <name>ATP</name>
        <dbReference type="ChEBI" id="CHEBI:30616"/>
    </ligand>
</feature>
<evidence type="ECO:0000256" key="6">
    <source>
        <dbReference type="ARBA" id="ARBA00022679"/>
    </source>
</evidence>
<dbReference type="SMART" id="SM00220">
    <property type="entry name" value="S_TKc"/>
    <property type="match status" value="2"/>
</dbReference>
<evidence type="ECO:0000256" key="21">
    <source>
        <dbReference type="PROSITE-ProRule" id="PRU00076"/>
    </source>
</evidence>
<dbReference type="PROSITE" id="PS50011">
    <property type="entry name" value="PROTEIN_KINASE_DOM"/>
    <property type="match status" value="2"/>
</dbReference>
<keyword evidence="12" id="KW-0418">Kinase</keyword>
<keyword evidence="15" id="KW-0472">Membrane</keyword>
<dbReference type="FunFam" id="1.10.510.10:FF:000060">
    <property type="entry name" value="G-type lectin S-receptor-like serine/threonine-protein kinase"/>
    <property type="match status" value="2"/>
</dbReference>
<dbReference type="InterPro" id="IPR002902">
    <property type="entry name" value="GNK2"/>
</dbReference>
<evidence type="ECO:0000256" key="10">
    <source>
        <dbReference type="ARBA" id="ARBA00022737"/>
    </source>
</evidence>
<comment type="subcellular location">
    <subcellularLocation>
        <location evidence="1">Cell membrane</location>
        <topology evidence="1">Single-pass type I membrane protein</topology>
    </subcellularLocation>
</comment>
<evidence type="ECO:0000256" key="11">
    <source>
        <dbReference type="ARBA" id="ARBA00022741"/>
    </source>
</evidence>
<dbReference type="InterPro" id="IPR000719">
    <property type="entry name" value="Prot_kinase_dom"/>
</dbReference>
<dbReference type="GO" id="GO:0007165">
    <property type="term" value="P:signal transduction"/>
    <property type="evidence" value="ECO:0000318"/>
    <property type="project" value="GO_Central"/>
</dbReference>
<dbReference type="InterPro" id="IPR000742">
    <property type="entry name" value="EGF"/>
</dbReference>
<evidence type="ECO:0000256" key="7">
    <source>
        <dbReference type="ARBA" id="ARBA00022692"/>
    </source>
</evidence>
<evidence type="ECO:0000256" key="3">
    <source>
        <dbReference type="ARBA" id="ARBA00022475"/>
    </source>
</evidence>
<accession>A0A059CDH8</accession>
<feature type="domain" description="Apple" evidence="27">
    <location>
        <begin position="862"/>
        <end position="943"/>
    </location>
</feature>
<evidence type="ECO:0000256" key="9">
    <source>
        <dbReference type="ARBA" id="ARBA00022734"/>
    </source>
</evidence>
<dbReference type="InParanoid" id="A0A059CDH8"/>
<dbReference type="Pfam" id="PF08276">
    <property type="entry name" value="PAN_2"/>
    <property type="match status" value="1"/>
</dbReference>
<keyword evidence="5 21" id="KW-0245">EGF-like domain</keyword>
<feature type="signal peptide" evidence="23">
    <location>
        <begin position="1"/>
        <end position="19"/>
    </location>
</feature>
<evidence type="ECO:0000259" key="24">
    <source>
        <dbReference type="PROSITE" id="PS50011"/>
    </source>
</evidence>
<evidence type="ECO:0000259" key="26">
    <source>
        <dbReference type="PROSITE" id="PS50927"/>
    </source>
</evidence>
<dbReference type="EMBL" id="KK198756">
    <property type="protein sequence ID" value="KCW76498.1"/>
    <property type="molecule type" value="Genomic_DNA"/>
</dbReference>
<dbReference type="InterPro" id="IPR011009">
    <property type="entry name" value="Kinase-like_dom_sf"/>
</dbReference>
<dbReference type="Pfam" id="PF01657">
    <property type="entry name" value="Stress-antifung"/>
    <property type="match status" value="1"/>
</dbReference>
<keyword evidence="4" id="KW-0723">Serine/threonine-protein kinase</keyword>
<name>A0A059CDH8_EUCGR</name>
<dbReference type="Gramene" id="KCW76498">
    <property type="protein sequence ID" value="KCW76498"/>
    <property type="gene ID" value="EUGRSUZ_D00886"/>
</dbReference>
<keyword evidence="9" id="KW-0430">Lectin</keyword>
<evidence type="ECO:0000259" key="27">
    <source>
        <dbReference type="PROSITE" id="PS50948"/>
    </source>
</evidence>
<dbReference type="Gene3D" id="1.10.510.10">
    <property type="entry name" value="Transferase(Phosphotransferase) domain 1"/>
    <property type="match status" value="2"/>
</dbReference>
<evidence type="ECO:0000256" key="19">
    <source>
        <dbReference type="ARBA" id="ARBA00047899"/>
    </source>
</evidence>
<dbReference type="EC" id="2.7.11.1" evidence="2"/>
<evidence type="ECO:0000256" key="22">
    <source>
        <dbReference type="PROSITE-ProRule" id="PRU10141"/>
    </source>
</evidence>
<keyword evidence="17" id="KW-0675">Receptor</keyword>
<keyword evidence="11 22" id="KW-0547">Nucleotide-binding</keyword>
<evidence type="ECO:0000256" key="20">
    <source>
        <dbReference type="ARBA" id="ARBA00048679"/>
    </source>
</evidence>
<feature type="domain" description="Protein kinase" evidence="24">
    <location>
        <begin position="967"/>
        <end position="1245"/>
    </location>
</feature>
<keyword evidence="8 23" id="KW-0732">Signal</keyword>
<dbReference type="GO" id="GO:0004674">
    <property type="term" value="F:protein serine/threonine kinase activity"/>
    <property type="evidence" value="ECO:0000318"/>
    <property type="project" value="GO_Central"/>
</dbReference>
<dbReference type="PROSITE" id="PS50927">
    <property type="entry name" value="BULB_LECTIN"/>
    <property type="match status" value="1"/>
</dbReference>
<organism evidence="29">
    <name type="scientific">Eucalyptus grandis</name>
    <name type="common">Flooded gum</name>
    <dbReference type="NCBI Taxonomy" id="71139"/>
    <lineage>
        <taxon>Eukaryota</taxon>
        <taxon>Viridiplantae</taxon>
        <taxon>Streptophyta</taxon>
        <taxon>Embryophyta</taxon>
        <taxon>Tracheophyta</taxon>
        <taxon>Spermatophyta</taxon>
        <taxon>Magnoliopsida</taxon>
        <taxon>eudicotyledons</taxon>
        <taxon>Gunneridae</taxon>
        <taxon>Pentapetalae</taxon>
        <taxon>rosids</taxon>
        <taxon>malvids</taxon>
        <taxon>Myrtales</taxon>
        <taxon>Myrtaceae</taxon>
        <taxon>Myrtoideae</taxon>
        <taxon>Eucalypteae</taxon>
        <taxon>Eucalyptus</taxon>
    </lineage>
</organism>
<dbReference type="InterPro" id="IPR036426">
    <property type="entry name" value="Bulb-type_lectin_dom_sf"/>
</dbReference>
<evidence type="ECO:0000259" key="28">
    <source>
        <dbReference type="PROSITE" id="PS51473"/>
    </source>
</evidence>
<dbReference type="SUPFAM" id="SSF56112">
    <property type="entry name" value="Protein kinase-like (PK-like)"/>
    <property type="match status" value="2"/>
</dbReference>
<feature type="domain" description="Bulb-type lectin" evidence="26">
    <location>
        <begin position="545"/>
        <end position="668"/>
    </location>
</feature>
<dbReference type="PROSITE" id="PS50026">
    <property type="entry name" value="EGF_3"/>
    <property type="match status" value="1"/>
</dbReference>
<dbReference type="InterPro" id="IPR038408">
    <property type="entry name" value="GNK2_sf"/>
</dbReference>
<sequence>MRMIRFLLPFMLSFFTIKAAEFTLTLNTLTGHYCLNSSTFTPNSTYHANLNRVLDDLVRDAGANPDNGFNFTSSKASSSNAVYGSFMCRGDVSKKECADCVGNASIQITQLCPMTKVSFLWYDRCMLRYSDTNFTRKVELKPRLAGYNEENIYQPAEFMKVLTVTMDHAAREAAQHPPRMYGHGDAKFSQEKTLYTFAQCVPYLSKNDCWEGLRNATSSLLSLQEGKIGGRVLLPSCFVRFEIYPFYGSSSKGLEVLDSEGRRKIDIPVFDFETVAAATSNFSFANKLGQGGFGSVYKGVMNDGTEIAVKRLSKYSGQGNEEFKNEVRLIAKLQHRNLVKILGCCIREDEKLLIYEYLPNKSLESLLYDETKRSLLDWGKRYEIAYGVARGLMYLHQDSILRIIHRDLKVSNVLLDVALNPKISDFGLARICGGDQIEGKTKRVVGTYGYMAPEYAMQGQFSIKSDVYSYGVLLLEIITGQRNSGCYHMNPFCYLIGHVWELWKGGNCMDIADKSIGNTYSEEIVSRCIQIGLLRNKPLCICKLEAQTVKRFRILDGNLLVSSGKRFALGFFSPGNSSHRYVGIWYYQVSEQTIVWVANRERPINGTSGALSIDSDGKLVLHENGSFLVWSTNVSSALSNYSTTARLMDSGNLVLVQDFSERVIWQSFDYPTDTMLPFMKLGLNRKTGLNRFLTSWKSPEDPTPGNCSYRIDPTGYTQLLLYKDGDPYWRAGSWTGDRWSGIPEMTHSFIFNVSFVNDPDEVSIMYGVIDASIITRMVVSESGSLRRSTWLDRDQRWIEFWYAPKDQCDYYSRCGPNSNCNPYDTAQFECTCLPGFEPKSPTDWDLRDGSAGCVRRGGVSVCRSGEGFVKVARVKVPDTTKARANMSLNLKECKEECVRDCSCTAYASASESLGGSGCLMWHGYLLDTRTFAHLGQDLYVRVDAIALGNRDVPLYDLSTIASATNNFSVLNKLGQGGFGSVYKGVMDNGTEIAVKRLSKHSGQGVEEFKSEVRLIAKLQHRNLLRILGCCVEKDEKMLIYEYLPNKSLDAFLFDKTRTSLLDWRKRFEIASGLARGLLYLHQDSRLRIIHRDLKASNVLLDEAMNPKISDFGMARICGADQIQGNTNRVVGTYGYMSPEYAMEGIFSIKSDVYSFGVLLLEIISGKRNSAYYHENPSSNLVGHAWELWKEGNCEDVIDESMGDSCSKEEALRCIQIGLLCVQEFADDRPNMSAVVLMLANNDVALAFPKRPAYVFKRKYHGANLSSSDGTTSMNDVTISEVEGR</sequence>
<comment type="caution">
    <text evidence="21">Lacks conserved residue(s) required for the propagation of feature annotation.</text>
</comment>
<keyword evidence="13 22" id="KW-0067">ATP-binding</keyword>
<dbReference type="InterPro" id="IPR000858">
    <property type="entry name" value="S_locus_glycoprot_dom"/>
</dbReference>
<dbReference type="CDD" id="cd14066">
    <property type="entry name" value="STKc_IRAK"/>
    <property type="match status" value="2"/>
</dbReference>
<dbReference type="SMART" id="SM00473">
    <property type="entry name" value="PAN_AP"/>
    <property type="match status" value="1"/>
</dbReference>
<evidence type="ECO:0000256" key="23">
    <source>
        <dbReference type="SAM" id="SignalP"/>
    </source>
</evidence>
<dbReference type="FunCoup" id="A0A059CDH8">
    <property type="interactions" value="131"/>
</dbReference>
<feature type="domain" description="Gnk2-homologous" evidence="28">
    <location>
        <begin position="28"/>
        <end position="134"/>
    </location>
</feature>
<dbReference type="GO" id="GO:0030246">
    <property type="term" value="F:carbohydrate binding"/>
    <property type="evidence" value="ECO:0007669"/>
    <property type="project" value="UniProtKB-KW"/>
</dbReference>
<dbReference type="CDD" id="cd00028">
    <property type="entry name" value="B_lectin"/>
    <property type="match status" value="1"/>
</dbReference>
<dbReference type="PROSITE" id="PS00107">
    <property type="entry name" value="PROTEIN_KINASE_ATP"/>
    <property type="match status" value="2"/>
</dbReference>
<gene>
    <name evidence="29" type="ORF">EUGRSUZ_D00886</name>
</gene>
<dbReference type="CDD" id="cd01098">
    <property type="entry name" value="PAN_AP_plant"/>
    <property type="match status" value="1"/>
</dbReference>